<dbReference type="EMBL" id="ML978744">
    <property type="protein sequence ID" value="KAF2084193.1"/>
    <property type="molecule type" value="Genomic_DNA"/>
</dbReference>
<reference evidence="2" key="1">
    <citation type="journal article" date="2020" name="Stud. Mycol.">
        <title>101 Dothideomycetes genomes: a test case for predicting lifestyles and emergence of pathogens.</title>
        <authorList>
            <person name="Haridas S."/>
            <person name="Albert R."/>
            <person name="Binder M."/>
            <person name="Bloem J."/>
            <person name="Labutti K."/>
            <person name="Salamov A."/>
            <person name="Andreopoulos B."/>
            <person name="Baker S."/>
            <person name="Barry K."/>
            <person name="Bills G."/>
            <person name="Bluhm B."/>
            <person name="Cannon C."/>
            <person name="Castanera R."/>
            <person name="Culley D."/>
            <person name="Daum C."/>
            <person name="Ezra D."/>
            <person name="Gonzalez J."/>
            <person name="Henrissat B."/>
            <person name="Kuo A."/>
            <person name="Liang C."/>
            <person name="Lipzen A."/>
            <person name="Lutzoni F."/>
            <person name="Magnuson J."/>
            <person name="Mondo S."/>
            <person name="Nolan M."/>
            <person name="Ohm R."/>
            <person name="Pangilinan J."/>
            <person name="Park H.-J."/>
            <person name="Ramirez L."/>
            <person name="Alfaro M."/>
            <person name="Sun H."/>
            <person name="Tritt A."/>
            <person name="Yoshinaga Y."/>
            <person name="Zwiers L.-H."/>
            <person name="Turgeon B."/>
            <person name="Goodwin S."/>
            <person name="Spatafora J."/>
            <person name="Crous P."/>
            <person name="Grigoriev I."/>
        </authorList>
    </citation>
    <scope>NUCLEOTIDE SEQUENCE</scope>
    <source>
        <strain evidence="2">CBS 121410</strain>
    </source>
</reference>
<feature type="region of interest" description="Disordered" evidence="1">
    <location>
        <begin position="134"/>
        <end position="241"/>
    </location>
</feature>
<dbReference type="AlphaFoldDB" id="A0A9P4LWN5"/>
<gene>
    <name evidence="2" type="ORF">K490DRAFT_59777</name>
</gene>
<evidence type="ECO:0000313" key="3">
    <source>
        <dbReference type="Proteomes" id="UP000799776"/>
    </source>
</evidence>
<protein>
    <submittedName>
        <fullName evidence="2">Uncharacterized protein</fullName>
    </submittedName>
</protein>
<feature type="compositionally biased region" description="Polar residues" evidence="1">
    <location>
        <begin position="173"/>
        <end position="184"/>
    </location>
</feature>
<name>A0A9P4LWN5_9PEZI</name>
<evidence type="ECO:0000256" key="1">
    <source>
        <dbReference type="SAM" id="MobiDB-lite"/>
    </source>
</evidence>
<accession>A0A9P4LWN5</accession>
<organism evidence="2 3">
    <name type="scientific">Saccharata proteae CBS 121410</name>
    <dbReference type="NCBI Taxonomy" id="1314787"/>
    <lineage>
        <taxon>Eukaryota</taxon>
        <taxon>Fungi</taxon>
        <taxon>Dikarya</taxon>
        <taxon>Ascomycota</taxon>
        <taxon>Pezizomycotina</taxon>
        <taxon>Dothideomycetes</taxon>
        <taxon>Dothideomycetes incertae sedis</taxon>
        <taxon>Botryosphaeriales</taxon>
        <taxon>Saccharataceae</taxon>
        <taxon>Saccharata</taxon>
    </lineage>
</organism>
<sequence>MALSSIAISSASYVTMTTWMPCPSSSMDPITETSTIDITTCPKCTMTSTMGPGGPTHTTVFVTSYDYICSTGWTNTAATVTETCTGSTPSWPMSSSGYVPAGYTTTTTVCTVCNESKSPVTATVTVPCTNTPAATAATSPTGAPAAASSDPAETAVSVRSDGQPVATAIGTAAPSSDETGTPVSIRSDGQPVATTLASAAPSGASGAPAASGAASSPVTSAAPAPAPAQGGAGSGDDMDTTTTVLCPGPKCMKTSAGNVPSGSIGGASSTPEAYAGGAVAVGVRNWQVKLLSGVAGLCQIMGNEDEKHMKQLTKHVQEFQGHSFDMEVFSRD</sequence>
<proteinExistence type="predicted"/>
<evidence type="ECO:0000313" key="2">
    <source>
        <dbReference type="EMBL" id="KAF2084193.1"/>
    </source>
</evidence>
<feature type="compositionally biased region" description="Low complexity" evidence="1">
    <location>
        <begin position="197"/>
        <end position="229"/>
    </location>
</feature>
<keyword evidence="3" id="KW-1185">Reference proteome</keyword>
<feature type="compositionally biased region" description="Low complexity" evidence="1">
    <location>
        <begin position="134"/>
        <end position="156"/>
    </location>
</feature>
<dbReference type="Proteomes" id="UP000799776">
    <property type="component" value="Unassembled WGS sequence"/>
</dbReference>
<comment type="caution">
    <text evidence="2">The sequence shown here is derived from an EMBL/GenBank/DDBJ whole genome shotgun (WGS) entry which is preliminary data.</text>
</comment>